<organism evidence="2 3">
    <name type="scientific">Microbacterium azadirachtae</name>
    <dbReference type="NCBI Taxonomy" id="582680"/>
    <lineage>
        <taxon>Bacteria</taxon>
        <taxon>Bacillati</taxon>
        <taxon>Actinomycetota</taxon>
        <taxon>Actinomycetes</taxon>
        <taxon>Micrococcales</taxon>
        <taxon>Microbacteriaceae</taxon>
        <taxon>Microbacterium</taxon>
    </lineage>
</organism>
<name>A0A0F0LN84_9MICO</name>
<evidence type="ECO:0000256" key="1">
    <source>
        <dbReference type="SAM" id="MobiDB-lite"/>
    </source>
</evidence>
<protein>
    <submittedName>
        <fullName evidence="2">Uncharacterized protein</fullName>
    </submittedName>
</protein>
<evidence type="ECO:0000313" key="3">
    <source>
        <dbReference type="Proteomes" id="UP000033740"/>
    </source>
</evidence>
<dbReference type="EMBL" id="JYIX01000026">
    <property type="protein sequence ID" value="KJL34613.1"/>
    <property type="molecule type" value="Genomic_DNA"/>
</dbReference>
<reference evidence="2 3" key="1">
    <citation type="submission" date="2015-02" db="EMBL/GenBank/DDBJ databases">
        <title>Draft genome sequences of ten Microbacterium spp. with emphasis on heavy metal contaminated environments.</title>
        <authorList>
            <person name="Corretto E."/>
        </authorList>
    </citation>
    <scope>NUCLEOTIDE SEQUENCE [LARGE SCALE GENOMIC DNA]</scope>
    <source>
        <strain evidence="2 3">ARN176</strain>
    </source>
</reference>
<feature type="compositionally biased region" description="Low complexity" evidence="1">
    <location>
        <begin position="41"/>
        <end position="51"/>
    </location>
</feature>
<keyword evidence="3" id="KW-1185">Reference proteome</keyword>
<dbReference type="Proteomes" id="UP000033740">
    <property type="component" value="Unassembled WGS sequence"/>
</dbReference>
<sequence>MRPWTSDSPATWRTIRPFDQPIALSVPNSLVRRATPESVNSTARSTATASTMIDSHVPRPSIMPAALARDPETVEARSACELTVAVGRALASAVCTEEMSAADAAFT</sequence>
<accession>A0A0F0LN84</accession>
<gene>
    <name evidence="2" type="ORF">RS86_00664</name>
</gene>
<evidence type="ECO:0000313" key="2">
    <source>
        <dbReference type="EMBL" id="KJL34613.1"/>
    </source>
</evidence>
<comment type="caution">
    <text evidence="2">The sequence shown here is derived from an EMBL/GenBank/DDBJ whole genome shotgun (WGS) entry which is preliminary data.</text>
</comment>
<proteinExistence type="predicted"/>
<dbReference type="AlphaFoldDB" id="A0A0F0LN84"/>
<feature type="region of interest" description="Disordered" evidence="1">
    <location>
        <begin position="34"/>
        <end position="57"/>
    </location>
</feature>